<accession>A0A9Q0AH66</accession>
<evidence type="ECO:0000313" key="1">
    <source>
        <dbReference type="EMBL" id="KAI1847460.1"/>
    </source>
</evidence>
<gene>
    <name evidence="1" type="ORF">JX265_013965</name>
</gene>
<keyword evidence="2" id="KW-1185">Reference proteome</keyword>
<dbReference type="AlphaFoldDB" id="A0A9Q0AH66"/>
<sequence length="442" mass="50126">MSSLSEIHGQLNSLDHVLVFVDVVDLDNIWLCLWALVRAPNAVVHIVLSPRVLDLRVPSFAGHFAKLQAKVGLRHMLDVRDTDAEGINDLLDDEQWRDYFARDTSFQRDMHTKAHLPLYMALSALRFALKFESKGHAKTRFNFYYDPKSTGTIVPGIHHPTHVNDQLYACTTEELDSAQAILHLRGEEREMKMVGIMTQAARRLAAHLGYKSPEDILHPMEGLLQHFSGPAKDARTLVLGGGPFTEMVRFLDETDHQPLAVVAMARTLHADVNIFPNNYNDLMDLDAAMKIEDIVRKKNIPTWFFPTECAKAKVHRGSILRACPWDFNTAELMQIFDAAQDHDSYDQAIRFTRETNTLVKMHMFDVLTVVPLAHPTSLPYRKAESYWDEANGQRLIRVREIAHGPVHVFYPDAAVMESSKRTAMDEISFVLSSFNNQTTAPA</sequence>
<proteinExistence type="predicted"/>
<organism evidence="1 2">
    <name type="scientific">Neoarthrinium moseri</name>
    <dbReference type="NCBI Taxonomy" id="1658444"/>
    <lineage>
        <taxon>Eukaryota</taxon>
        <taxon>Fungi</taxon>
        <taxon>Dikarya</taxon>
        <taxon>Ascomycota</taxon>
        <taxon>Pezizomycotina</taxon>
        <taxon>Sordariomycetes</taxon>
        <taxon>Xylariomycetidae</taxon>
        <taxon>Amphisphaeriales</taxon>
        <taxon>Apiosporaceae</taxon>
        <taxon>Neoarthrinium</taxon>
    </lineage>
</organism>
<protein>
    <submittedName>
        <fullName evidence="1">Uncharacterized protein</fullName>
    </submittedName>
</protein>
<evidence type="ECO:0000313" key="2">
    <source>
        <dbReference type="Proteomes" id="UP000829685"/>
    </source>
</evidence>
<name>A0A9Q0AH66_9PEZI</name>
<reference evidence="1" key="1">
    <citation type="submission" date="2021-03" db="EMBL/GenBank/DDBJ databases">
        <title>Revisited historic fungal species revealed as producer of novel bioactive compounds through whole genome sequencing and comparative genomics.</title>
        <authorList>
            <person name="Vignolle G.A."/>
            <person name="Hochenegger N."/>
            <person name="Mach R.L."/>
            <person name="Mach-Aigner A.R."/>
            <person name="Javad Rahimi M."/>
            <person name="Salim K.A."/>
            <person name="Chan C.M."/>
            <person name="Lim L.B.L."/>
            <person name="Cai F."/>
            <person name="Druzhinina I.S."/>
            <person name="U'Ren J.M."/>
            <person name="Derntl C."/>
        </authorList>
    </citation>
    <scope>NUCLEOTIDE SEQUENCE</scope>
    <source>
        <strain evidence="1">TUCIM 5799</strain>
    </source>
</reference>
<dbReference type="EMBL" id="JAFIMR010000102">
    <property type="protein sequence ID" value="KAI1847460.1"/>
    <property type="molecule type" value="Genomic_DNA"/>
</dbReference>
<comment type="caution">
    <text evidence="1">The sequence shown here is derived from an EMBL/GenBank/DDBJ whole genome shotgun (WGS) entry which is preliminary data.</text>
</comment>
<dbReference type="Proteomes" id="UP000829685">
    <property type="component" value="Unassembled WGS sequence"/>
</dbReference>